<evidence type="ECO:0000313" key="3">
    <source>
        <dbReference type="EMBL" id="TLM79298.1"/>
    </source>
</evidence>
<dbReference type="Pfam" id="PF11101">
    <property type="entry name" value="DUF2884"/>
    <property type="match status" value="1"/>
</dbReference>
<accession>A0ABY2UMC8</accession>
<keyword evidence="1" id="KW-0175">Coiled coil</keyword>
<feature type="chain" id="PRO_5045385276" evidence="2">
    <location>
        <begin position="26"/>
        <end position="267"/>
    </location>
</feature>
<name>A0ABY2UMC8_9GAMM</name>
<dbReference type="InterPro" id="IPR021307">
    <property type="entry name" value="DUF2884"/>
</dbReference>
<dbReference type="Proteomes" id="UP000306791">
    <property type="component" value="Unassembled WGS sequence"/>
</dbReference>
<feature type="coiled-coil region" evidence="1">
    <location>
        <begin position="209"/>
        <end position="247"/>
    </location>
</feature>
<evidence type="ECO:0000256" key="2">
    <source>
        <dbReference type="SAM" id="SignalP"/>
    </source>
</evidence>
<proteinExistence type="predicted"/>
<evidence type="ECO:0000313" key="4">
    <source>
        <dbReference type="Proteomes" id="UP000306791"/>
    </source>
</evidence>
<dbReference type="EMBL" id="VANI01000004">
    <property type="protein sequence ID" value="TLM79298.1"/>
    <property type="molecule type" value="Genomic_DNA"/>
</dbReference>
<protein>
    <submittedName>
        <fullName evidence="3">DUF2884 family protein</fullName>
    </submittedName>
</protein>
<sequence length="267" mass="29243">MMMNQIRLLTLASLMALSVTAPVQAAEIHLDSDDHHYCDVDIHHQITVGPDFMEARDGDDNQPLFAYNAPDQLAVGDTGLLLNRQQQEMMQSYQQGLHTAGRQVSQIAMDAIDIAMNGVGIALAALAGPDDSDTQEFLQSSEALREKLLAQTRRQGDVYTFGTPWVGDSFGGAFERELEPQIEKLAMKSARNISWHAMKAVFTGGASIERNAEAAAEAAEAAIEMKAEKLEARAESLCQQLHALDQLETKLHQSIPELLGMELIAKK</sequence>
<organism evidence="3 4">
    <name type="scientific">Microbulbifer harenosus</name>
    <dbReference type="NCBI Taxonomy" id="2576840"/>
    <lineage>
        <taxon>Bacteria</taxon>
        <taxon>Pseudomonadati</taxon>
        <taxon>Pseudomonadota</taxon>
        <taxon>Gammaproteobacteria</taxon>
        <taxon>Cellvibrionales</taxon>
        <taxon>Microbulbiferaceae</taxon>
        <taxon>Microbulbifer</taxon>
    </lineage>
</organism>
<comment type="caution">
    <text evidence="3">The sequence shown here is derived from an EMBL/GenBank/DDBJ whole genome shotgun (WGS) entry which is preliminary data.</text>
</comment>
<reference evidence="3 4" key="1">
    <citation type="submission" date="2019-05" db="EMBL/GenBank/DDBJ databases">
        <title>Microbulbifer harenosus sp. nov., an alginate-degrading bacterium isolated from coastal sand.</title>
        <authorList>
            <person name="Huang H."/>
            <person name="Mo K."/>
            <person name="Bao S."/>
        </authorList>
    </citation>
    <scope>NUCLEOTIDE SEQUENCE [LARGE SCALE GENOMIC DNA]</scope>
    <source>
        <strain evidence="3 4">HB161719</strain>
    </source>
</reference>
<gene>
    <name evidence="3" type="ORF">FDY93_04165</name>
</gene>
<feature type="signal peptide" evidence="2">
    <location>
        <begin position="1"/>
        <end position="25"/>
    </location>
</feature>
<evidence type="ECO:0000256" key="1">
    <source>
        <dbReference type="SAM" id="Coils"/>
    </source>
</evidence>
<keyword evidence="2" id="KW-0732">Signal</keyword>
<keyword evidence="4" id="KW-1185">Reference proteome</keyword>